<organism evidence="1">
    <name type="scientific">marine sediment metagenome</name>
    <dbReference type="NCBI Taxonomy" id="412755"/>
    <lineage>
        <taxon>unclassified sequences</taxon>
        <taxon>metagenomes</taxon>
        <taxon>ecological metagenomes</taxon>
    </lineage>
</organism>
<comment type="caution">
    <text evidence="1">The sequence shown here is derived from an EMBL/GenBank/DDBJ whole genome shotgun (WGS) entry which is preliminary data.</text>
</comment>
<evidence type="ECO:0000313" key="1">
    <source>
        <dbReference type="EMBL" id="GAG21643.1"/>
    </source>
</evidence>
<accession>X0WAN1</accession>
<dbReference type="EMBL" id="BARS01038353">
    <property type="protein sequence ID" value="GAG21643.1"/>
    <property type="molecule type" value="Genomic_DNA"/>
</dbReference>
<feature type="non-terminal residue" evidence="1">
    <location>
        <position position="31"/>
    </location>
</feature>
<gene>
    <name evidence="1" type="ORF">S01H1_58698</name>
</gene>
<proteinExistence type="predicted"/>
<sequence>MIPLHRSVCGFDEVEIVIGLNDHFEGSESDS</sequence>
<protein>
    <submittedName>
        <fullName evidence="1">Uncharacterized protein</fullName>
    </submittedName>
</protein>
<dbReference type="AlphaFoldDB" id="X0WAN1"/>
<name>X0WAN1_9ZZZZ</name>
<reference evidence="1" key="1">
    <citation type="journal article" date="2014" name="Front. Microbiol.">
        <title>High frequency of phylogenetically diverse reductive dehalogenase-homologous genes in deep subseafloor sedimentary metagenomes.</title>
        <authorList>
            <person name="Kawai M."/>
            <person name="Futagami T."/>
            <person name="Toyoda A."/>
            <person name="Takaki Y."/>
            <person name="Nishi S."/>
            <person name="Hori S."/>
            <person name="Arai W."/>
            <person name="Tsubouchi T."/>
            <person name="Morono Y."/>
            <person name="Uchiyama I."/>
            <person name="Ito T."/>
            <person name="Fujiyama A."/>
            <person name="Inagaki F."/>
            <person name="Takami H."/>
        </authorList>
    </citation>
    <scope>NUCLEOTIDE SEQUENCE</scope>
    <source>
        <strain evidence="1">Expedition CK06-06</strain>
    </source>
</reference>